<accession>A0A0G2A8B1</accession>
<organism evidence="2 3">
    <name type="scientific">Candidatus Giovannonibacteria bacterium GW2011_GWA2_53_7</name>
    <dbReference type="NCBI Taxonomy" id="1618650"/>
    <lineage>
        <taxon>Bacteria</taxon>
        <taxon>Candidatus Giovannoniibacteriota</taxon>
    </lineage>
</organism>
<evidence type="ECO:0000256" key="1">
    <source>
        <dbReference type="SAM" id="Phobius"/>
    </source>
</evidence>
<dbReference type="InterPro" id="IPR013783">
    <property type="entry name" value="Ig-like_fold"/>
</dbReference>
<dbReference type="AlphaFoldDB" id="A0A0G2A8B1"/>
<evidence type="ECO:0000313" key="3">
    <source>
        <dbReference type="Proteomes" id="UP000034290"/>
    </source>
</evidence>
<dbReference type="EMBL" id="LCRM01000002">
    <property type="protein sequence ID" value="KKW37162.1"/>
    <property type="molecule type" value="Genomic_DNA"/>
</dbReference>
<dbReference type="Proteomes" id="UP000034290">
    <property type="component" value="Unassembled WGS sequence"/>
</dbReference>
<sequence length="115" mass="13012">MQHPIKYYLARSLSIAAFVIVVGYAYYQSRAVLEGPVIIVDEPVDGMTATSSFIRIAGRSTHAKELRLDGRPIFIDMEGHFDERLLLFPGYNIIELNATDAQGRTATNTLRLYYR</sequence>
<keyword evidence="1" id="KW-0812">Transmembrane</keyword>
<name>A0A0G2A8B1_9BACT</name>
<keyword evidence="1" id="KW-0472">Membrane</keyword>
<dbReference type="Pfam" id="PF09136">
    <property type="entry name" value="Glucodextran_B"/>
    <property type="match status" value="1"/>
</dbReference>
<keyword evidence="1" id="KW-1133">Transmembrane helix</keyword>
<dbReference type="Gene3D" id="2.60.40.10">
    <property type="entry name" value="Immunoglobulins"/>
    <property type="match status" value="1"/>
</dbReference>
<gene>
    <name evidence="2" type="ORF">UY81_C0002G0020</name>
</gene>
<protein>
    <submittedName>
        <fullName evidence="2">Uncharacterized protein</fullName>
    </submittedName>
</protein>
<evidence type="ECO:0000313" key="2">
    <source>
        <dbReference type="EMBL" id="KKW37162.1"/>
    </source>
</evidence>
<feature type="transmembrane region" description="Helical" evidence="1">
    <location>
        <begin position="7"/>
        <end position="27"/>
    </location>
</feature>
<proteinExistence type="predicted"/>
<comment type="caution">
    <text evidence="2">The sequence shown here is derived from an EMBL/GenBank/DDBJ whole genome shotgun (WGS) entry which is preliminary data.</text>
</comment>
<reference evidence="2 3" key="1">
    <citation type="journal article" date="2015" name="Nature">
        <title>rRNA introns, odd ribosomes, and small enigmatic genomes across a large radiation of phyla.</title>
        <authorList>
            <person name="Brown C.T."/>
            <person name="Hug L.A."/>
            <person name="Thomas B.C."/>
            <person name="Sharon I."/>
            <person name="Castelle C.J."/>
            <person name="Singh A."/>
            <person name="Wilkins M.J."/>
            <person name="Williams K.H."/>
            <person name="Banfield J.F."/>
        </authorList>
    </citation>
    <scope>NUCLEOTIDE SEQUENCE [LARGE SCALE GENOMIC DNA]</scope>
</reference>